<organism evidence="2 3">
    <name type="scientific">Luteimonas fraxinea</name>
    <dbReference type="NCBI Taxonomy" id="2901869"/>
    <lineage>
        <taxon>Bacteria</taxon>
        <taxon>Pseudomonadati</taxon>
        <taxon>Pseudomonadota</taxon>
        <taxon>Gammaproteobacteria</taxon>
        <taxon>Lysobacterales</taxon>
        <taxon>Lysobacteraceae</taxon>
        <taxon>Luteimonas</taxon>
    </lineage>
</organism>
<evidence type="ECO:0000313" key="3">
    <source>
        <dbReference type="Proteomes" id="UP001430360"/>
    </source>
</evidence>
<evidence type="ECO:0000313" key="2">
    <source>
        <dbReference type="EMBL" id="MCD9095642.1"/>
    </source>
</evidence>
<reference evidence="2" key="2">
    <citation type="journal article" date="2022" name="Syst. Appl. Microbiol.">
        <title>Physiological and genomic characterisation of Luteimonas fraxinea sp. nov., a bacterial species associated with trees tolerant to ash dieback.</title>
        <authorList>
            <person name="Ulrich K."/>
            <person name="Becker R."/>
            <person name="Behrendt U."/>
            <person name="Kube M."/>
            <person name="Schneck V."/>
            <person name="Ulrich A."/>
        </authorList>
    </citation>
    <scope>NUCLEOTIDE SEQUENCE</scope>
    <source>
        <strain evidence="2">A1P009</strain>
    </source>
</reference>
<dbReference type="EMBL" id="JAJQKU010000001">
    <property type="protein sequence ID" value="MCD9095642.1"/>
    <property type="molecule type" value="Genomic_DNA"/>
</dbReference>
<evidence type="ECO:0000256" key="1">
    <source>
        <dbReference type="SAM" id="Phobius"/>
    </source>
</evidence>
<keyword evidence="1" id="KW-0472">Membrane</keyword>
<reference evidence="2" key="1">
    <citation type="submission" date="2021-12" db="EMBL/GenBank/DDBJ databases">
        <authorList>
            <person name="Ulrich A."/>
        </authorList>
    </citation>
    <scope>NUCLEOTIDE SEQUENCE</scope>
    <source>
        <strain evidence="2">A1P009</strain>
    </source>
</reference>
<dbReference type="RefSeq" id="WP_232134169.1">
    <property type="nucleotide sequence ID" value="NZ_JAJQKU010000001.1"/>
</dbReference>
<accession>A0ABS8U9R9</accession>
<keyword evidence="1" id="KW-0812">Transmembrane</keyword>
<protein>
    <submittedName>
        <fullName evidence="2">Uncharacterized protein</fullName>
    </submittedName>
</protein>
<feature type="transmembrane region" description="Helical" evidence="1">
    <location>
        <begin position="14"/>
        <end position="33"/>
    </location>
</feature>
<comment type="caution">
    <text evidence="2">The sequence shown here is derived from an EMBL/GenBank/DDBJ whole genome shotgun (WGS) entry which is preliminary data.</text>
</comment>
<proteinExistence type="predicted"/>
<name>A0ABS8U9R9_9GAMM</name>
<gene>
    <name evidence="2" type="ORF">LTT95_01625</name>
</gene>
<sequence>MGAHITIGASGPDLPTLFIGACAVIAAIAVPYFQRQAQIRDDKAQQDALRHVMRHALRQPVGTFADRCRALADNMRDDSWRARRPPKTLFRRSPEFDQFRPHLHLLGEIGTLVNAVVSDQNNAWLIVKALRVDDGLNDQWLSSMADSLIDMARRAERCKDLLQLEPEH</sequence>
<keyword evidence="1" id="KW-1133">Transmembrane helix</keyword>
<dbReference type="Proteomes" id="UP001430360">
    <property type="component" value="Unassembled WGS sequence"/>
</dbReference>
<keyword evidence="3" id="KW-1185">Reference proteome</keyword>